<dbReference type="PANTHER" id="PTHR43413">
    <property type="entry name" value="TRANSCRIPTIONAL REGULATOR, ASNC FAMILY"/>
    <property type="match status" value="1"/>
</dbReference>
<dbReference type="RefSeq" id="WP_210200742.1">
    <property type="nucleotide sequence ID" value="NZ_OBEL01000001.1"/>
</dbReference>
<dbReference type="InterPro" id="IPR050684">
    <property type="entry name" value="HTH-Siroheme_Decarb"/>
</dbReference>
<proteinExistence type="inferred from homology"/>
<dbReference type="Proteomes" id="UP000219439">
    <property type="component" value="Unassembled WGS sequence"/>
</dbReference>
<dbReference type="PANTHER" id="PTHR43413:SF1">
    <property type="entry name" value="SIROHEME DECARBOXYLASE NIRL SUBUNIT"/>
    <property type="match status" value="1"/>
</dbReference>
<evidence type="ECO:0000313" key="9">
    <source>
        <dbReference type="Proteomes" id="UP000219439"/>
    </source>
</evidence>
<dbReference type="InterPro" id="IPR040523">
    <property type="entry name" value="AsnC_trans_reg2"/>
</dbReference>
<dbReference type="EC" id="4.1.1.111" evidence="4"/>
<dbReference type="InterPro" id="IPR036390">
    <property type="entry name" value="WH_DNA-bd_sf"/>
</dbReference>
<dbReference type="Pfam" id="PF17805">
    <property type="entry name" value="AsnC_trans_reg2"/>
    <property type="match status" value="1"/>
</dbReference>
<keyword evidence="1" id="KW-0456">Lyase</keyword>
<dbReference type="EMBL" id="OBEL01000001">
    <property type="protein sequence ID" value="SNZ07201.1"/>
    <property type="molecule type" value="Genomic_DNA"/>
</dbReference>
<evidence type="ECO:0000313" key="8">
    <source>
        <dbReference type="EMBL" id="SNZ07201.1"/>
    </source>
</evidence>
<dbReference type="Pfam" id="PF22451">
    <property type="entry name" value="NirdL-like_HTH"/>
    <property type="match status" value="1"/>
</dbReference>
<dbReference type="AlphaFoldDB" id="A0A285NHR0"/>
<dbReference type="InterPro" id="IPR053953">
    <property type="entry name" value="NirdL-like_HTH"/>
</dbReference>
<name>A0A285NHR0_9HYPH</name>
<evidence type="ECO:0000256" key="1">
    <source>
        <dbReference type="ARBA" id="ARBA00023239"/>
    </source>
</evidence>
<evidence type="ECO:0000256" key="2">
    <source>
        <dbReference type="ARBA" id="ARBA00023444"/>
    </source>
</evidence>
<accession>A0A285NHR0</accession>
<evidence type="ECO:0000256" key="5">
    <source>
        <dbReference type="ARBA" id="ARBA00048470"/>
    </source>
</evidence>
<evidence type="ECO:0000259" key="6">
    <source>
        <dbReference type="Pfam" id="PF17805"/>
    </source>
</evidence>
<evidence type="ECO:0000256" key="3">
    <source>
        <dbReference type="ARBA" id="ARBA00023457"/>
    </source>
</evidence>
<feature type="domain" description="Siroheme decarboxylase AsnC-like ligand binding" evidence="6">
    <location>
        <begin position="92"/>
        <end position="164"/>
    </location>
</feature>
<comment type="catalytic activity">
    <reaction evidence="5">
        <text>siroheme + 2 H(+) = 12,18-didecarboxysiroheme + 2 CO2</text>
        <dbReference type="Rhea" id="RHEA:19093"/>
        <dbReference type="ChEBI" id="CHEBI:15378"/>
        <dbReference type="ChEBI" id="CHEBI:16526"/>
        <dbReference type="ChEBI" id="CHEBI:60052"/>
        <dbReference type="ChEBI" id="CHEBI:140497"/>
        <dbReference type="EC" id="4.1.1.111"/>
    </reaction>
</comment>
<feature type="domain" description="Siroheme decarboxylase NirL-like HTH" evidence="7">
    <location>
        <begin position="30"/>
        <end position="74"/>
    </location>
</feature>
<dbReference type="Gene3D" id="1.10.10.10">
    <property type="entry name" value="Winged helix-like DNA-binding domain superfamily/Winged helix DNA-binding domain"/>
    <property type="match status" value="1"/>
</dbReference>
<dbReference type="SUPFAM" id="SSF46785">
    <property type="entry name" value="Winged helix' DNA-binding domain"/>
    <property type="match status" value="1"/>
</dbReference>
<sequence>MQAAQKRPFTHEQERQRQVKALMLELDEIDKGLINCLQDGLDLVEEPYREIAKKFRLSQPELFDRIQRLLDMGIFSRFGPMFDADRMGGKFCLCAMKVPLVRYDEVTEIVNGHDEVAHNYKRDHKLNMWFVVGSDRQEAIEEVASKIETETGLEVLLFPKEREFFISLKIEV</sequence>
<reference evidence="8 9" key="1">
    <citation type="submission" date="2017-09" db="EMBL/GenBank/DDBJ databases">
        <authorList>
            <person name="Ehlers B."/>
            <person name="Leendertz F.H."/>
        </authorList>
    </citation>
    <scope>NUCLEOTIDE SEQUENCE [LARGE SCALE GENOMIC DNA]</scope>
    <source>
        <strain evidence="8 9">DSM 18289</strain>
    </source>
</reference>
<comment type="similarity">
    <text evidence="3">Belongs to the Ahb/Nir family.</text>
</comment>
<dbReference type="Gene3D" id="3.30.70.3460">
    <property type="match status" value="1"/>
</dbReference>
<evidence type="ECO:0000259" key="7">
    <source>
        <dbReference type="Pfam" id="PF22451"/>
    </source>
</evidence>
<comment type="pathway">
    <text evidence="2">Porphyrin-containing compound metabolism.</text>
</comment>
<organism evidence="8 9">
    <name type="scientific">Cohaesibacter gelatinilyticus</name>
    <dbReference type="NCBI Taxonomy" id="372072"/>
    <lineage>
        <taxon>Bacteria</taxon>
        <taxon>Pseudomonadati</taxon>
        <taxon>Pseudomonadota</taxon>
        <taxon>Alphaproteobacteria</taxon>
        <taxon>Hyphomicrobiales</taxon>
        <taxon>Cohaesibacteraceae</taxon>
    </lineage>
</organism>
<dbReference type="GO" id="GO:0016829">
    <property type="term" value="F:lyase activity"/>
    <property type="evidence" value="ECO:0007669"/>
    <property type="project" value="UniProtKB-KW"/>
</dbReference>
<dbReference type="InterPro" id="IPR036388">
    <property type="entry name" value="WH-like_DNA-bd_sf"/>
</dbReference>
<keyword evidence="9" id="KW-1185">Reference proteome</keyword>
<evidence type="ECO:0000256" key="4">
    <source>
        <dbReference type="ARBA" id="ARBA00023471"/>
    </source>
</evidence>
<gene>
    <name evidence="8" type="ORF">SAMN06265368_0717</name>
</gene>
<protein>
    <recommendedName>
        <fullName evidence="4">siroheme decarboxylase</fullName>
        <ecNumber evidence="4">4.1.1.111</ecNumber>
    </recommendedName>
</protein>